<dbReference type="Proteomes" id="UP001278500">
    <property type="component" value="Unassembled WGS sequence"/>
</dbReference>
<comment type="caution">
    <text evidence="2">The sequence shown here is derived from an EMBL/GenBank/DDBJ whole genome shotgun (WGS) entry which is preliminary data.</text>
</comment>
<organism evidence="2 3">
    <name type="scientific">Neurospora tetraspora</name>
    <dbReference type="NCBI Taxonomy" id="94610"/>
    <lineage>
        <taxon>Eukaryota</taxon>
        <taxon>Fungi</taxon>
        <taxon>Dikarya</taxon>
        <taxon>Ascomycota</taxon>
        <taxon>Pezizomycotina</taxon>
        <taxon>Sordariomycetes</taxon>
        <taxon>Sordariomycetidae</taxon>
        <taxon>Sordariales</taxon>
        <taxon>Sordariaceae</taxon>
        <taxon>Neurospora</taxon>
    </lineage>
</organism>
<proteinExistence type="predicted"/>
<gene>
    <name evidence="2" type="ORF">B0H65DRAFT_457727</name>
</gene>
<reference evidence="2" key="2">
    <citation type="submission" date="2023-06" db="EMBL/GenBank/DDBJ databases">
        <authorList>
            <consortium name="Lawrence Berkeley National Laboratory"/>
            <person name="Haridas S."/>
            <person name="Hensen N."/>
            <person name="Bonometti L."/>
            <person name="Westerberg I."/>
            <person name="Brannstrom I.O."/>
            <person name="Guillou S."/>
            <person name="Cros-Aarteil S."/>
            <person name="Calhoun S."/>
            <person name="Kuo A."/>
            <person name="Mondo S."/>
            <person name="Pangilinan J."/>
            <person name="Riley R."/>
            <person name="Labutti K."/>
            <person name="Andreopoulos B."/>
            <person name="Lipzen A."/>
            <person name="Chen C."/>
            <person name="Yanf M."/>
            <person name="Daum C."/>
            <person name="Ng V."/>
            <person name="Clum A."/>
            <person name="Steindorff A."/>
            <person name="Ohm R."/>
            <person name="Martin F."/>
            <person name="Silar P."/>
            <person name="Natvig D."/>
            <person name="Lalanne C."/>
            <person name="Gautier V."/>
            <person name="Ament-Velasquez S.L."/>
            <person name="Kruys A."/>
            <person name="Hutchinson M.I."/>
            <person name="Powell A.J."/>
            <person name="Barry K."/>
            <person name="Miller A.N."/>
            <person name="Grigoriev I.V."/>
            <person name="Debuchy R."/>
            <person name="Gladieux P."/>
            <person name="Thoren M.H."/>
            <person name="Johannesson H."/>
        </authorList>
    </citation>
    <scope>NUCLEOTIDE SEQUENCE</scope>
    <source>
        <strain evidence="2">CBS 560.94</strain>
    </source>
</reference>
<dbReference type="RefSeq" id="XP_062684687.1">
    <property type="nucleotide sequence ID" value="XM_062826370.1"/>
</dbReference>
<accession>A0AAE0JKL4</accession>
<evidence type="ECO:0008006" key="4">
    <source>
        <dbReference type="Google" id="ProtNLM"/>
    </source>
</evidence>
<feature type="chain" id="PRO_5041988793" description="Secreted protein" evidence="1">
    <location>
        <begin position="34"/>
        <end position="109"/>
    </location>
</feature>
<keyword evidence="3" id="KW-1185">Reference proteome</keyword>
<dbReference type="AlphaFoldDB" id="A0AAE0JKL4"/>
<feature type="signal peptide" evidence="1">
    <location>
        <begin position="1"/>
        <end position="33"/>
    </location>
</feature>
<keyword evidence="1" id="KW-0732">Signal</keyword>
<sequence>MTAKGIRILLLKRGPVSTMMLLLASRCCLFACALRSTSVTVQGKRAIQGLTEDAFAVKRTDDNAAPVLNRPMSRRYAPRYRGRTRGLPLTIPPRVWTASVDHPPQCCPF</sequence>
<dbReference type="EMBL" id="JAUEPP010000002">
    <property type="protein sequence ID" value="KAK3351392.1"/>
    <property type="molecule type" value="Genomic_DNA"/>
</dbReference>
<evidence type="ECO:0000256" key="1">
    <source>
        <dbReference type="SAM" id="SignalP"/>
    </source>
</evidence>
<protein>
    <recommendedName>
        <fullName evidence="4">Secreted protein</fullName>
    </recommendedName>
</protein>
<dbReference type="GeneID" id="87863524"/>
<reference evidence="2" key="1">
    <citation type="journal article" date="2023" name="Mol. Phylogenet. Evol.">
        <title>Genome-scale phylogeny and comparative genomics of the fungal order Sordariales.</title>
        <authorList>
            <person name="Hensen N."/>
            <person name="Bonometti L."/>
            <person name="Westerberg I."/>
            <person name="Brannstrom I.O."/>
            <person name="Guillou S."/>
            <person name="Cros-Aarteil S."/>
            <person name="Calhoun S."/>
            <person name="Haridas S."/>
            <person name="Kuo A."/>
            <person name="Mondo S."/>
            <person name="Pangilinan J."/>
            <person name="Riley R."/>
            <person name="LaButti K."/>
            <person name="Andreopoulos B."/>
            <person name="Lipzen A."/>
            <person name="Chen C."/>
            <person name="Yan M."/>
            <person name="Daum C."/>
            <person name="Ng V."/>
            <person name="Clum A."/>
            <person name="Steindorff A."/>
            <person name="Ohm R.A."/>
            <person name="Martin F."/>
            <person name="Silar P."/>
            <person name="Natvig D.O."/>
            <person name="Lalanne C."/>
            <person name="Gautier V."/>
            <person name="Ament-Velasquez S.L."/>
            <person name="Kruys A."/>
            <person name="Hutchinson M.I."/>
            <person name="Powell A.J."/>
            <person name="Barry K."/>
            <person name="Miller A.N."/>
            <person name="Grigoriev I.V."/>
            <person name="Debuchy R."/>
            <person name="Gladieux P."/>
            <person name="Hiltunen Thoren M."/>
            <person name="Johannesson H."/>
        </authorList>
    </citation>
    <scope>NUCLEOTIDE SEQUENCE</scope>
    <source>
        <strain evidence="2">CBS 560.94</strain>
    </source>
</reference>
<evidence type="ECO:0000313" key="3">
    <source>
        <dbReference type="Proteomes" id="UP001278500"/>
    </source>
</evidence>
<name>A0AAE0JKL4_9PEZI</name>
<evidence type="ECO:0000313" key="2">
    <source>
        <dbReference type="EMBL" id="KAK3351392.1"/>
    </source>
</evidence>